<dbReference type="OrthoDB" id="2183866at2759"/>
<accession>A0A4P9WNX8</accession>
<proteinExistence type="predicted"/>
<gene>
    <name evidence="1" type="ORF">BDK51DRAFT_34355</name>
</gene>
<reference evidence="2" key="1">
    <citation type="journal article" date="2018" name="Nat. Microbiol.">
        <title>Leveraging single-cell genomics to expand the fungal tree of life.</title>
        <authorList>
            <person name="Ahrendt S.R."/>
            <person name="Quandt C.A."/>
            <person name="Ciobanu D."/>
            <person name="Clum A."/>
            <person name="Salamov A."/>
            <person name="Andreopoulos B."/>
            <person name="Cheng J.F."/>
            <person name="Woyke T."/>
            <person name="Pelin A."/>
            <person name="Henrissat B."/>
            <person name="Reynolds N.K."/>
            <person name="Benny G.L."/>
            <person name="Smith M.E."/>
            <person name="James T.Y."/>
            <person name="Grigoriev I.V."/>
        </authorList>
    </citation>
    <scope>NUCLEOTIDE SEQUENCE [LARGE SCALE GENOMIC DNA]</scope>
</reference>
<organism evidence="1 2">
    <name type="scientific">Blyttiomyces helicus</name>
    <dbReference type="NCBI Taxonomy" id="388810"/>
    <lineage>
        <taxon>Eukaryota</taxon>
        <taxon>Fungi</taxon>
        <taxon>Fungi incertae sedis</taxon>
        <taxon>Chytridiomycota</taxon>
        <taxon>Chytridiomycota incertae sedis</taxon>
        <taxon>Chytridiomycetes</taxon>
        <taxon>Chytridiomycetes incertae sedis</taxon>
        <taxon>Blyttiomyces</taxon>
    </lineage>
</organism>
<dbReference type="Proteomes" id="UP000269721">
    <property type="component" value="Unassembled WGS sequence"/>
</dbReference>
<dbReference type="EMBL" id="KZ993809">
    <property type="protein sequence ID" value="RKO94849.1"/>
    <property type="molecule type" value="Genomic_DNA"/>
</dbReference>
<sequence>MGAPPLWENMNMNNITSVKDPLFPQDAATKLYVDEMIDTLNTEVSNVFNGVSVNLIGTDFFEVENVNPGTYNLTIRGVQDGCPTAAFTVSKASLFTSGNVARMMGSPGNGTLEQLEMIWPPGESLQLRKTGDGYDGEYIVSMDVQNFSVIPPPKMPDDSATKSYVDFAIREHSQEKTGGIMIYLTGSDFVNVANIRPGSYMITVSAVNIHGAPTFTFAVSKSSPSCPGNVFRITGSNGAMGEQLEMTWPENKMLLLRKTDLTYEGNYLVDMNLKIFSTVPLPQIPSDAATIGYVEDRIEQRFQAKFGGEKIILTDTNFVNVKPLRLGSYVISISPSMSQGPTAVFSLSKNDAYGAASITRTSSCERVNTGDVLEIAWPQNGMLLVRKTTPFHDGEYIIDFSLKNISEIPIIPMTPSDVASKQYVDHEIKENIDIKFGGVRVSLTASVGPTCCMVISKSASNREANIQRLTSDLGVETCEELSLIWPKNGKVQLFKTGDGHDGDYIVDFNLKNFSNISPTVFDSDVASKEYVDEAVSSEMETKFSGILVNLSNSDFTPVLNLKTGSYLIIVSAQCDGGPSATFSVYLRNDIFSPVAPLRPGSYLLSITPYMNNAPTATFMISKSSDKGRPEVFNASSSPGFRSGEKLELLWNEDAMLMLRKTGIFYDGDYLVELNLKNFTNAPEPIIPSDVATKAYVDDEINEKTNVRFGGKIVTLIDTDFCAVETLKFRQTLTEEVQQPSTFQNLLTGGSPAVTGEMLELKWPPNDKLYVRKTDVFNDALFDGGPTASFAISKSSLSIDGAIEKTISSAGVEGCSLDMRWPAKSKVILRKTNGFHDGDYLVNININNFTTVPEPVLPSDQASKDYVDTQICNTMDTKFVGLVLIPFFTKNISTVSEIILPTDSASKEYVDETIKEQLDINFGGTIVNLVDDHFVDVFPLEKGSYLVSVCPLKDGNPTAIFSVAKNSHNAKNCALELCWDINKKLQLRKTGPSCDGDYLVATNLKNFTTISSPVLPSDVATRSYVDEEIDQKVSIQFSGIIVQLKNVSPKAVTALQPGAYNINVTPLVPGGPAGSFAICKSTDYEDGKVVEIVASPGIISGEVLQISWPANSKIILVENGTNHDGDYLVDFNLKNFQLTPAPILPSDSATKMYVDRAITAALDLRFGEVLVNLSGNSFTDVVEMRSGSYNVTVSAIEEGGPVASFNLCKTSQNSFATIVVLNEASELGVDVESLEMAWPPNEKKTKSMNETNVLFKYMEKDLSASILETVYPSGYVDFDSTTAVLLDNFLKFSTTPEYLNHTPHTLSKIFRQKNGAIRDDQYIFTTSVFKKVNVNVRQALELLKHIKDTKNSHIQEMITTSFENISSTTLDILDYCEINAGRIFLKKVIVHLSQFVKELIEIAKDMTGAKIKVDLDDMMPGNLVFDKARALQMLLSVLKNCQILRKFIYLLPP</sequence>
<evidence type="ECO:0000313" key="2">
    <source>
        <dbReference type="Proteomes" id="UP000269721"/>
    </source>
</evidence>
<protein>
    <submittedName>
        <fullName evidence="1">Uncharacterized protein</fullName>
    </submittedName>
</protein>
<keyword evidence="2" id="KW-1185">Reference proteome</keyword>
<name>A0A4P9WNX8_9FUNG</name>
<evidence type="ECO:0000313" key="1">
    <source>
        <dbReference type="EMBL" id="RKO94849.1"/>
    </source>
</evidence>